<reference evidence="1 2" key="1">
    <citation type="submission" date="2018-05" db="EMBL/GenBank/DDBJ databases">
        <title>Genomic Encyclopedia of Archaeal and Bacterial Type Strains, Phase II (KMG-II): from individual species to whole genera.</title>
        <authorList>
            <person name="Goeker M."/>
        </authorList>
    </citation>
    <scope>NUCLEOTIDE SEQUENCE [LARGE SCALE GENOMIC DNA]</scope>
    <source>
        <strain evidence="1 2">DSM 22637</strain>
    </source>
</reference>
<name>A0A316DNH9_9FLAO</name>
<gene>
    <name evidence="1" type="ORF">LX78_01087</name>
</gene>
<sequence length="198" mass="23496">MKIKLILVILLITNLSFGQKEKDKFRKYTVISIEGASETVYSKILPVDEIGIGIKLYDYNGKNIKRKVTPMLYDYIIFKDIDSSLVKLKSIKNDRKTMNFRYKKSFMEVLIDKPNGEKNNGKIGFYRHDYFVANGAGQAMEYNLYFEDDKGTYRVDRKKNFKTHSELLGEELFKKMKQSKKNKTEFLYDYFRNYNEEK</sequence>
<dbReference type="EMBL" id="QGGP01000002">
    <property type="protein sequence ID" value="PWK19737.1"/>
    <property type="molecule type" value="Genomic_DNA"/>
</dbReference>
<accession>A0A316DNH9</accession>
<comment type="caution">
    <text evidence="1">The sequence shown here is derived from an EMBL/GenBank/DDBJ whole genome shotgun (WGS) entry which is preliminary data.</text>
</comment>
<proteinExistence type="predicted"/>
<dbReference type="Proteomes" id="UP000245430">
    <property type="component" value="Unassembled WGS sequence"/>
</dbReference>
<evidence type="ECO:0000313" key="1">
    <source>
        <dbReference type="EMBL" id="PWK19737.1"/>
    </source>
</evidence>
<evidence type="ECO:0000313" key="2">
    <source>
        <dbReference type="Proteomes" id="UP000245430"/>
    </source>
</evidence>
<dbReference type="AlphaFoldDB" id="A0A316DNH9"/>
<organism evidence="1 2">
    <name type="scientific">Xanthomarina spongicola</name>
    <dbReference type="NCBI Taxonomy" id="570520"/>
    <lineage>
        <taxon>Bacteria</taxon>
        <taxon>Pseudomonadati</taxon>
        <taxon>Bacteroidota</taxon>
        <taxon>Flavobacteriia</taxon>
        <taxon>Flavobacteriales</taxon>
        <taxon>Flavobacteriaceae</taxon>
        <taxon>Xanthomarina</taxon>
    </lineage>
</organism>
<dbReference type="RefSeq" id="WP_109681618.1">
    <property type="nucleotide sequence ID" value="NZ_QGGP01000002.1"/>
</dbReference>
<keyword evidence="2" id="KW-1185">Reference proteome</keyword>
<protein>
    <submittedName>
        <fullName evidence="1">Uncharacterized protein</fullName>
    </submittedName>
</protein>
<dbReference type="OrthoDB" id="1458479at2"/>